<dbReference type="Proteomes" id="UP000807353">
    <property type="component" value="Unassembled WGS sequence"/>
</dbReference>
<proteinExistence type="predicted"/>
<accession>A0A9P5Y3V9</accession>
<evidence type="ECO:0000313" key="2">
    <source>
        <dbReference type="Proteomes" id="UP000807353"/>
    </source>
</evidence>
<sequence>MMDLEARASSSNDILSDIDQSAIRGLLKEGEKYIEFLNKAIDSLSVPDNNIHERRMEGLARIERLRIAIAPHKKVPAEIWSEIFTYCVDRPLLYLPPLRTQPIWTVMAVCSRWRQIVLAEPRIWNNLRADDKKDAKYMNELLNEIFSNRGGNGMIRYWAPWITNISTWDDLTRLLSTYPSRVRHLGLEFRNFFPPTTPTTPINLEHLESIYFSYIWQDSYDKDAMPATDFFTSEALQNVAISIKKTTSPAPWPSRISLPWAQLTDLSVGIVSVSMVRPVLMQCTQLVKLSIHLRGEPSCHDLSHPPLHLGHLQSLSFMVYSDYSESKYFINVLYVPKLKILSLGDQYWTEWPQMSLLSLINRSNCPLERLTTSDLALEGADVVQLLRATPHLIEFFGYTKGYIPDAILNTIRTEKLAPKLRVLDGLQVQSLKPFIELVQSRCSISRIGERHGIWATGVAIPENHPAIDEGYYKDALDGLKNFGIDIDVYRA</sequence>
<comment type="caution">
    <text evidence="1">The sequence shown here is derived from an EMBL/GenBank/DDBJ whole genome shotgun (WGS) entry which is preliminary data.</text>
</comment>
<dbReference type="AlphaFoldDB" id="A0A9P5Y3V9"/>
<evidence type="ECO:0000313" key="1">
    <source>
        <dbReference type="EMBL" id="KAF9461051.1"/>
    </source>
</evidence>
<dbReference type="OrthoDB" id="2269034at2759"/>
<name>A0A9P5Y3V9_9AGAR</name>
<reference evidence="1" key="1">
    <citation type="submission" date="2020-11" db="EMBL/GenBank/DDBJ databases">
        <authorList>
            <consortium name="DOE Joint Genome Institute"/>
            <person name="Ahrendt S."/>
            <person name="Riley R."/>
            <person name="Andreopoulos W."/>
            <person name="Labutti K."/>
            <person name="Pangilinan J."/>
            <person name="Ruiz-Duenas F.J."/>
            <person name="Barrasa J.M."/>
            <person name="Sanchez-Garcia M."/>
            <person name="Camarero S."/>
            <person name="Miyauchi S."/>
            <person name="Serrano A."/>
            <person name="Linde D."/>
            <person name="Babiker R."/>
            <person name="Drula E."/>
            <person name="Ayuso-Fernandez I."/>
            <person name="Pacheco R."/>
            <person name="Padilla G."/>
            <person name="Ferreira P."/>
            <person name="Barriuso J."/>
            <person name="Kellner H."/>
            <person name="Castanera R."/>
            <person name="Alfaro M."/>
            <person name="Ramirez L."/>
            <person name="Pisabarro A.G."/>
            <person name="Kuo A."/>
            <person name="Tritt A."/>
            <person name="Lipzen A."/>
            <person name="He G."/>
            <person name="Yan M."/>
            <person name="Ng V."/>
            <person name="Cullen D."/>
            <person name="Martin F."/>
            <person name="Rosso M.-N."/>
            <person name="Henrissat B."/>
            <person name="Hibbett D."/>
            <person name="Martinez A.T."/>
            <person name="Grigoriev I.V."/>
        </authorList>
    </citation>
    <scope>NUCLEOTIDE SEQUENCE</scope>
    <source>
        <strain evidence="1">CBS 247.69</strain>
    </source>
</reference>
<evidence type="ECO:0008006" key="3">
    <source>
        <dbReference type="Google" id="ProtNLM"/>
    </source>
</evidence>
<dbReference type="EMBL" id="MU150290">
    <property type="protein sequence ID" value="KAF9461051.1"/>
    <property type="molecule type" value="Genomic_DNA"/>
</dbReference>
<protein>
    <recommendedName>
        <fullName evidence="3">F-box domain-containing protein</fullName>
    </recommendedName>
</protein>
<dbReference type="Gene3D" id="3.80.10.10">
    <property type="entry name" value="Ribonuclease Inhibitor"/>
    <property type="match status" value="1"/>
</dbReference>
<dbReference type="InterPro" id="IPR032675">
    <property type="entry name" value="LRR_dom_sf"/>
</dbReference>
<dbReference type="SUPFAM" id="SSF52047">
    <property type="entry name" value="RNI-like"/>
    <property type="match status" value="1"/>
</dbReference>
<gene>
    <name evidence="1" type="ORF">BDZ94DRAFT_1264740</name>
</gene>
<keyword evidence="2" id="KW-1185">Reference proteome</keyword>
<dbReference type="Gene3D" id="1.20.1280.50">
    <property type="match status" value="1"/>
</dbReference>
<organism evidence="1 2">
    <name type="scientific">Collybia nuda</name>
    <dbReference type="NCBI Taxonomy" id="64659"/>
    <lineage>
        <taxon>Eukaryota</taxon>
        <taxon>Fungi</taxon>
        <taxon>Dikarya</taxon>
        <taxon>Basidiomycota</taxon>
        <taxon>Agaricomycotina</taxon>
        <taxon>Agaricomycetes</taxon>
        <taxon>Agaricomycetidae</taxon>
        <taxon>Agaricales</taxon>
        <taxon>Tricholomatineae</taxon>
        <taxon>Clitocybaceae</taxon>
        <taxon>Collybia</taxon>
    </lineage>
</organism>